<dbReference type="PRINTS" id="PR00483">
    <property type="entry name" value="BACPHPHTASE"/>
</dbReference>
<dbReference type="AlphaFoldDB" id="A0A239CPG7"/>
<dbReference type="GO" id="GO:0003993">
    <property type="term" value="F:acid phosphatase activity"/>
    <property type="evidence" value="ECO:0007669"/>
    <property type="project" value="InterPro"/>
</dbReference>
<keyword evidence="3" id="KW-1185">Reference proteome</keyword>
<dbReference type="SUPFAM" id="SSF48317">
    <property type="entry name" value="Acid phosphatase/Vanadium-dependent haloperoxidase"/>
    <property type="match status" value="1"/>
</dbReference>
<dbReference type="Proteomes" id="UP000198432">
    <property type="component" value="Unassembled WGS sequence"/>
</dbReference>
<dbReference type="Gene3D" id="1.20.144.10">
    <property type="entry name" value="Phosphatidic acid phosphatase type 2/haloperoxidase"/>
    <property type="match status" value="1"/>
</dbReference>
<dbReference type="EMBL" id="FZOQ01000003">
    <property type="protein sequence ID" value="SNS22030.1"/>
    <property type="molecule type" value="Genomic_DNA"/>
</dbReference>
<proteinExistence type="predicted"/>
<dbReference type="InterPro" id="IPR001011">
    <property type="entry name" value="Acid_Pase_classA_bac"/>
</dbReference>
<dbReference type="InterPro" id="IPR036938">
    <property type="entry name" value="PAP2/HPO_sf"/>
</dbReference>
<evidence type="ECO:0000259" key="1">
    <source>
        <dbReference type="SMART" id="SM00014"/>
    </source>
</evidence>
<dbReference type="SMART" id="SM00014">
    <property type="entry name" value="acidPPc"/>
    <property type="match status" value="1"/>
</dbReference>
<name>A0A239CPG7_9BACT</name>
<reference evidence="3" key="1">
    <citation type="submission" date="2017-06" db="EMBL/GenBank/DDBJ databases">
        <authorList>
            <person name="Varghese N."/>
            <person name="Submissions S."/>
        </authorList>
    </citation>
    <scope>NUCLEOTIDE SEQUENCE [LARGE SCALE GENOMIC DNA]</scope>
    <source>
        <strain evidence="3">NKM1</strain>
    </source>
</reference>
<sequence length="352" mass="40196">MYIYATPRQVAQWRQEQKVNPTAQQTPDHQEPNATCVYQKETKLPLNQNSYVPLCLLLVALLTSLASLAQSSRDKSTLFKEVSPASDHYKTISSADATARDADLETIAFPEKDFRRGAYLKMRTVYLDVPVEAFKIQPYPANSSEQTRKELDFLLELQEKRTAEDEARTDTLAIVYHDPFTVNPNDPDYPRNVSSLFYVGRNLGVWFSPEQLPVTSRVLQNVIQDATFYFFSLKAQFNRARPYHLEPRLKNLEAPGHASYPSGHSSASHVHAYLLSNLLPEYREQFLRNAYDLAFSREVRGVHYPSDSEAGRAFAKQFVAELMKSKKFNADYAAMKAEIEEVKSKHSLTLKK</sequence>
<dbReference type="Pfam" id="PF01569">
    <property type="entry name" value="PAP2"/>
    <property type="match status" value="1"/>
</dbReference>
<dbReference type="InterPro" id="IPR000326">
    <property type="entry name" value="PAP2/HPO"/>
</dbReference>
<organism evidence="2 3">
    <name type="scientific">Pontibacter ummariensis</name>
    <dbReference type="NCBI Taxonomy" id="1610492"/>
    <lineage>
        <taxon>Bacteria</taxon>
        <taxon>Pseudomonadati</taxon>
        <taxon>Bacteroidota</taxon>
        <taxon>Cytophagia</taxon>
        <taxon>Cytophagales</taxon>
        <taxon>Hymenobacteraceae</taxon>
        <taxon>Pontibacter</taxon>
    </lineage>
</organism>
<evidence type="ECO:0000313" key="3">
    <source>
        <dbReference type="Proteomes" id="UP000198432"/>
    </source>
</evidence>
<gene>
    <name evidence="2" type="ORF">SAMN06296052_103177</name>
</gene>
<dbReference type="GO" id="GO:0030288">
    <property type="term" value="C:outer membrane-bounded periplasmic space"/>
    <property type="evidence" value="ECO:0007669"/>
    <property type="project" value="InterPro"/>
</dbReference>
<protein>
    <submittedName>
        <fullName evidence="2">Acid phosphatase (Class A)</fullName>
    </submittedName>
</protein>
<feature type="domain" description="Phosphatidic acid phosphatase type 2/haloperoxidase" evidence="1">
    <location>
        <begin position="217"/>
        <end position="324"/>
    </location>
</feature>
<evidence type="ECO:0000313" key="2">
    <source>
        <dbReference type="EMBL" id="SNS22030.1"/>
    </source>
</evidence>
<accession>A0A239CPG7</accession>